<keyword evidence="4" id="KW-1185">Reference proteome</keyword>
<feature type="transmembrane region" description="Helical" evidence="1">
    <location>
        <begin position="685"/>
        <end position="708"/>
    </location>
</feature>
<dbReference type="AlphaFoldDB" id="A0AAN7BJW7"/>
<sequence length="865" mass="96985">MLCSACQEIFSRPRKLAYASIQPWTQTPETFKLAKELGCHLCHLIEAARGYDSIKGSSSCFPNNISYAFKPINPNWARYGVGLKWYAFQSSKTEDDQEELEEFRQGVELDPTANNLAHLLATDAPNLRQEAASSWMVLQFYGRENIVLPIELFDPDDPFEEIAQNHLESQTWTGSLGTLKLAKSWLENCCKNHFSCGARNPSNAPFLPTRLLDVGTIDSPCLRLVYGSSLDPKSPYIALSHRWETNQTRVLRVSNVENYQTAIPEPDITPTVQDAATVTRALGIQYLWIDCLCIIQDDDGTDWSKESSTMFKVYSLSACTIAAAASPKPNQGFLRQRSPLAVRPYIAPSPFSTNNSLCGSPYKFKIHPPYLNRLHDAHVRSSEWFKRGWVFQERMLAPRLLIFSSSQLLWGCPMLQAAESWPSGKTGTNFIDQFTSVAEETKRLYALFGGEKSVRRSHVGWWEFLGDYMSSELTVGSDRLPAVQGIAEMISSRTGVKYFAGFWLDADDFLRGLLWEVKDGEEKKPEGGWRAPRFSWACVEGEVKFDCAGEGRVREEDKLMKVLEGVKMGGTGRNIGEALRVKGKLLAAAVLTGDLDGGDGTVEHRIVTRENGRLQAEIYRKELEFKESVVGRAQENIIATTQAAKSKGLQVLESIMWPLIVLLSPLILALFIVALGLAIAVASVALGVAAACVGVAIALVPIGAAVFYSSKLLSHFYWTHLYPRIYADRLSREAAERARERTAHEEEMLRRQRVAEEKAQRVFEDLEKGVIFEDPKSKRLSKANQDGDKPLKMSLNSDFRLPSRQVIEVFVLPILQEVDIVWGLMVQVAKDSSDQYERLGTFQTTKEEIAKLQLLEATLEEFFLV</sequence>
<keyword evidence="1" id="KW-0472">Membrane</keyword>
<dbReference type="InterPro" id="IPR010730">
    <property type="entry name" value="HET"/>
</dbReference>
<dbReference type="EMBL" id="MU865387">
    <property type="protein sequence ID" value="KAK4224651.1"/>
    <property type="molecule type" value="Genomic_DNA"/>
</dbReference>
<feature type="domain" description="Heterokaryon incompatibility" evidence="2">
    <location>
        <begin position="236"/>
        <end position="393"/>
    </location>
</feature>
<feature type="transmembrane region" description="Helical" evidence="1">
    <location>
        <begin position="655"/>
        <end position="679"/>
    </location>
</feature>
<protein>
    <submittedName>
        <fullName evidence="3">Heterokaryon incompatibility protein-domain-containing protein</fullName>
    </submittedName>
</protein>
<dbReference type="Proteomes" id="UP001301958">
    <property type="component" value="Unassembled WGS sequence"/>
</dbReference>
<evidence type="ECO:0000259" key="2">
    <source>
        <dbReference type="Pfam" id="PF06985"/>
    </source>
</evidence>
<keyword evidence="1" id="KW-0812">Transmembrane</keyword>
<accession>A0AAN7BJW7</accession>
<name>A0AAN7BJW7_9PEZI</name>
<gene>
    <name evidence="3" type="ORF">QBC38DRAFT_458098</name>
</gene>
<evidence type="ECO:0000313" key="3">
    <source>
        <dbReference type="EMBL" id="KAK4224651.1"/>
    </source>
</evidence>
<dbReference type="Pfam" id="PF06985">
    <property type="entry name" value="HET"/>
    <property type="match status" value="1"/>
</dbReference>
<reference evidence="3" key="2">
    <citation type="submission" date="2023-05" db="EMBL/GenBank/DDBJ databases">
        <authorList>
            <consortium name="Lawrence Berkeley National Laboratory"/>
            <person name="Steindorff A."/>
            <person name="Hensen N."/>
            <person name="Bonometti L."/>
            <person name="Westerberg I."/>
            <person name="Brannstrom I.O."/>
            <person name="Guillou S."/>
            <person name="Cros-Aarteil S."/>
            <person name="Calhoun S."/>
            <person name="Haridas S."/>
            <person name="Kuo A."/>
            <person name="Mondo S."/>
            <person name="Pangilinan J."/>
            <person name="Riley R."/>
            <person name="Labutti K."/>
            <person name="Andreopoulos B."/>
            <person name="Lipzen A."/>
            <person name="Chen C."/>
            <person name="Yanf M."/>
            <person name="Daum C."/>
            <person name="Ng V."/>
            <person name="Clum A."/>
            <person name="Ohm R."/>
            <person name="Martin F."/>
            <person name="Silar P."/>
            <person name="Natvig D."/>
            <person name="Lalanne C."/>
            <person name="Gautier V."/>
            <person name="Ament-Velasquez S.L."/>
            <person name="Kruys A."/>
            <person name="Hutchinson M.I."/>
            <person name="Powell A.J."/>
            <person name="Barry K."/>
            <person name="Miller A.N."/>
            <person name="Grigoriev I.V."/>
            <person name="Debuchy R."/>
            <person name="Gladieux P."/>
            <person name="Thoren M.H."/>
            <person name="Johannesson H."/>
        </authorList>
    </citation>
    <scope>NUCLEOTIDE SEQUENCE</scope>
    <source>
        <strain evidence="3">CBS 990.96</strain>
    </source>
</reference>
<proteinExistence type="predicted"/>
<dbReference type="PANTHER" id="PTHR33112">
    <property type="entry name" value="DOMAIN PROTEIN, PUTATIVE-RELATED"/>
    <property type="match status" value="1"/>
</dbReference>
<evidence type="ECO:0000313" key="4">
    <source>
        <dbReference type="Proteomes" id="UP001301958"/>
    </source>
</evidence>
<keyword evidence="1" id="KW-1133">Transmembrane helix</keyword>
<evidence type="ECO:0000256" key="1">
    <source>
        <dbReference type="SAM" id="Phobius"/>
    </source>
</evidence>
<organism evidence="3 4">
    <name type="scientific">Podospora fimiseda</name>
    <dbReference type="NCBI Taxonomy" id="252190"/>
    <lineage>
        <taxon>Eukaryota</taxon>
        <taxon>Fungi</taxon>
        <taxon>Dikarya</taxon>
        <taxon>Ascomycota</taxon>
        <taxon>Pezizomycotina</taxon>
        <taxon>Sordariomycetes</taxon>
        <taxon>Sordariomycetidae</taxon>
        <taxon>Sordariales</taxon>
        <taxon>Podosporaceae</taxon>
        <taxon>Podospora</taxon>
    </lineage>
</organism>
<comment type="caution">
    <text evidence="3">The sequence shown here is derived from an EMBL/GenBank/DDBJ whole genome shotgun (WGS) entry which is preliminary data.</text>
</comment>
<dbReference type="PANTHER" id="PTHR33112:SF16">
    <property type="entry name" value="HETEROKARYON INCOMPATIBILITY DOMAIN-CONTAINING PROTEIN"/>
    <property type="match status" value="1"/>
</dbReference>
<reference evidence="3" key="1">
    <citation type="journal article" date="2023" name="Mol. Phylogenet. Evol.">
        <title>Genome-scale phylogeny and comparative genomics of the fungal order Sordariales.</title>
        <authorList>
            <person name="Hensen N."/>
            <person name="Bonometti L."/>
            <person name="Westerberg I."/>
            <person name="Brannstrom I.O."/>
            <person name="Guillou S."/>
            <person name="Cros-Aarteil S."/>
            <person name="Calhoun S."/>
            <person name="Haridas S."/>
            <person name="Kuo A."/>
            <person name="Mondo S."/>
            <person name="Pangilinan J."/>
            <person name="Riley R."/>
            <person name="LaButti K."/>
            <person name="Andreopoulos B."/>
            <person name="Lipzen A."/>
            <person name="Chen C."/>
            <person name="Yan M."/>
            <person name="Daum C."/>
            <person name="Ng V."/>
            <person name="Clum A."/>
            <person name="Steindorff A."/>
            <person name="Ohm R.A."/>
            <person name="Martin F."/>
            <person name="Silar P."/>
            <person name="Natvig D.O."/>
            <person name="Lalanne C."/>
            <person name="Gautier V."/>
            <person name="Ament-Velasquez S.L."/>
            <person name="Kruys A."/>
            <person name="Hutchinson M.I."/>
            <person name="Powell A.J."/>
            <person name="Barry K."/>
            <person name="Miller A.N."/>
            <person name="Grigoriev I.V."/>
            <person name="Debuchy R."/>
            <person name="Gladieux P."/>
            <person name="Hiltunen Thoren M."/>
            <person name="Johannesson H."/>
        </authorList>
    </citation>
    <scope>NUCLEOTIDE SEQUENCE</scope>
    <source>
        <strain evidence="3">CBS 990.96</strain>
    </source>
</reference>